<evidence type="ECO:0000313" key="1">
    <source>
        <dbReference type="EMBL" id="MFD1293773.1"/>
    </source>
</evidence>
<organism evidence="1 2">
    <name type="scientific">Lutibacter holmesii</name>
    <dbReference type="NCBI Taxonomy" id="1137985"/>
    <lineage>
        <taxon>Bacteria</taxon>
        <taxon>Pseudomonadati</taxon>
        <taxon>Bacteroidota</taxon>
        <taxon>Flavobacteriia</taxon>
        <taxon>Flavobacteriales</taxon>
        <taxon>Flavobacteriaceae</taxon>
        <taxon>Lutibacter</taxon>
    </lineage>
</organism>
<dbReference type="Proteomes" id="UP001597241">
    <property type="component" value="Unassembled WGS sequence"/>
</dbReference>
<proteinExistence type="predicted"/>
<comment type="caution">
    <text evidence="1">The sequence shown here is derived from an EMBL/GenBank/DDBJ whole genome shotgun (WGS) entry which is preliminary data.</text>
</comment>
<dbReference type="EMBL" id="JBHTMV010000003">
    <property type="protein sequence ID" value="MFD1293773.1"/>
    <property type="molecule type" value="Genomic_DNA"/>
</dbReference>
<name>A0ABW3WPU5_9FLAO</name>
<dbReference type="SUPFAM" id="SSF49464">
    <property type="entry name" value="Carboxypeptidase regulatory domain-like"/>
    <property type="match status" value="1"/>
</dbReference>
<dbReference type="InterPro" id="IPR008969">
    <property type="entry name" value="CarboxyPept-like_regulatory"/>
</dbReference>
<sequence length="431" mass="49790">METQAALFFKKTYIFTLLCFLCFVGNQQTIKASNIILNDTIGFNSYRGIVVEGNTKKPLEFASLNVNGTNISTVSNSKGAFLLKVPKKYKNENVTISFLGYTSKVMNLSDFNEEETIIRLETYIEELTEISITVKDAPTLMREVLKRRTQNYSSDNLVMTAFYREAIKKRKTYVSLSEAIILLNKKPYASERSDILQLHKSRKSTDYKKLDTVALKHRGGAHSTVHLDIMKNPEMLLTQDTFKNYKFTFDTSTKIDDRVIYVVNFKPYRGAEDVFFYGKLYIDAQSLALVSAKFELDLSDISKAKRFFIIKKPQKADVTPVLAKYQVDYRKQGETWYHTYSRIELGFKINWDKKLFNSTYYSTMELAITDWDKISDPKVVKSKDRLKPSVVMTDEASGFSDPEFWGEYNLIEPEKPIENAINKIKKQLKKI</sequence>
<reference evidence="2" key="1">
    <citation type="journal article" date="2019" name="Int. J. Syst. Evol. Microbiol.">
        <title>The Global Catalogue of Microorganisms (GCM) 10K type strain sequencing project: providing services to taxonomists for standard genome sequencing and annotation.</title>
        <authorList>
            <consortium name="The Broad Institute Genomics Platform"/>
            <consortium name="The Broad Institute Genome Sequencing Center for Infectious Disease"/>
            <person name="Wu L."/>
            <person name="Ma J."/>
        </authorList>
    </citation>
    <scope>NUCLEOTIDE SEQUENCE [LARGE SCALE GENOMIC DNA]</scope>
    <source>
        <strain evidence="2">CCUG 62221</strain>
    </source>
</reference>
<dbReference type="Pfam" id="PF13715">
    <property type="entry name" value="CarbopepD_reg_2"/>
    <property type="match status" value="1"/>
</dbReference>
<evidence type="ECO:0000313" key="2">
    <source>
        <dbReference type="Proteomes" id="UP001597241"/>
    </source>
</evidence>
<keyword evidence="2" id="KW-1185">Reference proteome</keyword>
<dbReference type="Gene3D" id="2.60.40.1120">
    <property type="entry name" value="Carboxypeptidase-like, regulatory domain"/>
    <property type="match status" value="1"/>
</dbReference>
<dbReference type="RefSeq" id="WP_386808964.1">
    <property type="nucleotide sequence ID" value="NZ_JBHTMV010000003.1"/>
</dbReference>
<accession>A0ABW3WPU5</accession>
<protein>
    <submittedName>
        <fullName evidence="1">Carboxypeptidase-like regulatory domain-containing protein</fullName>
    </submittedName>
</protein>
<gene>
    <name evidence="1" type="ORF">ACFQ5N_08000</name>
</gene>